<evidence type="ECO:0000256" key="1">
    <source>
        <dbReference type="ARBA" id="ARBA00008791"/>
    </source>
</evidence>
<dbReference type="PANTHER" id="PTHR46268">
    <property type="entry name" value="STRESS RESPONSE PROTEIN NHAX"/>
    <property type="match status" value="1"/>
</dbReference>
<dbReference type="Gene3D" id="3.40.50.620">
    <property type="entry name" value="HUPs"/>
    <property type="match status" value="2"/>
</dbReference>
<dbReference type="RefSeq" id="WP_311662189.1">
    <property type="nucleotide sequence ID" value="NZ_JAVRHT010000005.1"/>
</dbReference>
<protein>
    <submittedName>
        <fullName evidence="3">Universal stress protein</fullName>
    </submittedName>
</protein>
<dbReference type="Pfam" id="PF00582">
    <property type="entry name" value="Usp"/>
    <property type="match status" value="2"/>
</dbReference>
<proteinExistence type="inferred from homology"/>
<comment type="similarity">
    <text evidence="1">Belongs to the universal stress protein A family.</text>
</comment>
<name>A0ABU3BNK4_9BACT</name>
<evidence type="ECO:0000313" key="4">
    <source>
        <dbReference type="Proteomes" id="UP001267426"/>
    </source>
</evidence>
<dbReference type="SUPFAM" id="SSF52402">
    <property type="entry name" value="Adenine nucleotide alpha hydrolases-like"/>
    <property type="match status" value="2"/>
</dbReference>
<dbReference type="InterPro" id="IPR006016">
    <property type="entry name" value="UspA"/>
</dbReference>
<dbReference type="Proteomes" id="UP001267426">
    <property type="component" value="Unassembled WGS sequence"/>
</dbReference>
<dbReference type="EMBL" id="JAVRHT010000005">
    <property type="protein sequence ID" value="MDT0630853.1"/>
    <property type="molecule type" value="Genomic_DNA"/>
</dbReference>
<comment type="caution">
    <text evidence="3">The sequence shown here is derived from an EMBL/GenBank/DDBJ whole genome shotgun (WGS) entry which is preliminary data.</text>
</comment>
<feature type="domain" description="UspA" evidence="2">
    <location>
        <begin position="4"/>
        <end position="142"/>
    </location>
</feature>
<dbReference type="PANTHER" id="PTHR46268:SF6">
    <property type="entry name" value="UNIVERSAL STRESS PROTEIN UP12"/>
    <property type="match status" value="1"/>
</dbReference>
<gene>
    <name evidence="3" type="ORF">RM540_03755</name>
</gene>
<evidence type="ECO:0000313" key="3">
    <source>
        <dbReference type="EMBL" id="MDT0630853.1"/>
    </source>
</evidence>
<accession>A0ABU3BNK4</accession>
<sequence>MLPFQTVLCALDFEPGSERALVQAADLAERAHAALHLVHVNPLFRARLAPTPGDPGAAFQERVERFVNGALGADDAFGVLAPALHETRGQAPADGIVGRAADVGADLVVVGTHGRGGLGHLLLGSVAAETLRRSPVPVLVVPDRAEPPGAGRPVLVAVDEPEPAVVALGFALATAYGSPVVLGHVCAADDQGERRQALDRLAAEAAGPTAPPHEVRVTQGEPAAEVAAMAERVGAGAVVMGTHGRTGWDRLRLGSVAERTVRHAPCPVLTVPV</sequence>
<keyword evidence="4" id="KW-1185">Reference proteome</keyword>
<evidence type="ECO:0000259" key="2">
    <source>
        <dbReference type="Pfam" id="PF00582"/>
    </source>
</evidence>
<dbReference type="CDD" id="cd00293">
    <property type="entry name" value="USP-like"/>
    <property type="match status" value="2"/>
</dbReference>
<dbReference type="InterPro" id="IPR014729">
    <property type="entry name" value="Rossmann-like_a/b/a_fold"/>
</dbReference>
<reference evidence="3 4" key="1">
    <citation type="submission" date="2023-09" db="EMBL/GenBank/DDBJ databases">
        <authorList>
            <person name="Rey-Velasco X."/>
        </authorList>
    </citation>
    <scope>NUCLEOTIDE SEQUENCE [LARGE SCALE GENOMIC DNA]</scope>
    <source>
        <strain evidence="3 4">F394</strain>
    </source>
</reference>
<organism evidence="3 4">
    <name type="scientific">Rubrivirga litoralis</name>
    <dbReference type="NCBI Taxonomy" id="3075598"/>
    <lineage>
        <taxon>Bacteria</taxon>
        <taxon>Pseudomonadati</taxon>
        <taxon>Rhodothermota</taxon>
        <taxon>Rhodothermia</taxon>
        <taxon>Rhodothermales</taxon>
        <taxon>Rubricoccaceae</taxon>
        <taxon>Rubrivirga</taxon>
    </lineage>
</organism>
<dbReference type="InterPro" id="IPR006015">
    <property type="entry name" value="Universal_stress_UspA"/>
</dbReference>
<feature type="domain" description="UspA" evidence="2">
    <location>
        <begin position="152"/>
        <end position="272"/>
    </location>
</feature>
<dbReference type="PRINTS" id="PR01438">
    <property type="entry name" value="UNVRSLSTRESS"/>
</dbReference>